<protein>
    <submittedName>
        <fullName evidence="1">Uncharacterized protein</fullName>
    </submittedName>
</protein>
<name>A0A921NCZ8_9BACL</name>
<evidence type="ECO:0000313" key="2">
    <source>
        <dbReference type="Proteomes" id="UP000700212"/>
    </source>
</evidence>
<dbReference type="Proteomes" id="UP000700212">
    <property type="component" value="Unassembled WGS sequence"/>
</dbReference>
<sequence length="386" mass="42855">MKKVLVAVGVVGMLLMVFWLARQEQQPYQVETYQEQINENLAFAKGLSLITEPDGSQVVFWSELQNHKNSNPSAHLKTATIAAEDLRMTAPSTVITTPFIQNPISASASATKRIVTFGAMHEKAMQQFFIGPSTTVAALQTVKGSGHSGRVASTKDSHIIAWGEGAKNSGGLGQAERLHLSVYDDAGSLIDEALITTREEDQESWPQLAASSTRALLIWQRAIEEEDYVQLMYALYDPKAQRFQKRPLVLQPNNAKEAYQVNYVEPINAFVVTGNTRDNQGYMYIINETGRVTHGSFNLPPFVQETTPAIKQGQGSAELTYPMAPSGFITYEVTENQVAEKRQIFDEYVWEDLGTAGVYKESGEIYFITLSEHGIVEKIIHKRGES</sequence>
<reference evidence="1" key="1">
    <citation type="journal article" date="2021" name="PeerJ">
        <title>Extensive microbial diversity within the chicken gut microbiome revealed by metagenomics and culture.</title>
        <authorList>
            <person name="Gilroy R."/>
            <person name="Ravi A."/>
            <person name="Getino M."/>
            <person name="Pursley I."/>
            <person name="Horton D.L."/>
            <person name="Alikhan N.F."/>
            <person name="Baker D."/>
            <person name="Gharbi K."/>
            <person name="Hall N."/>
            <person name="Watson M."/>
            <person name="Adriaenssens E.M."/>
            <person name="Foster-Nyarko E."/>
            <person name="Jarju S."/>
            <person name="Secka A."/>
            <person name="Antonio M."/>
            <person name="Oren A."/>
            <person name="Chaudhuri R.R."/>
            <person name="La Ragione R."/>
            <person name="Hildebrand F."/>
            <person name="Pallen M.J."/>
        </authorList>
    </citation>
    <scope>NUCLEOTIDE SEQUENCE</scope>
    <source>
        <strain evidence="1">CHK160-4876</strain>
    </source>
</reference>
<dbReference type="EMBL" id="DYTV01000093">
    <property type="protein sequence ID" value="HJH11408.1"/>
    <property type="molecule type" value="Genomic_DNA"/>
</dbReference>
<comment type="caution">
    <text evidence="1">The sequence shown here is derived from an EMBL/GenBank/DDBJ whole genome shotgun (WGS) entry which is preliminary data.</text>
</comment>
<organism evidence="1 2">
    <name type="scientific">Metalysinibacillus jejuensis</name>
    <dbReference type="NCBI Taxonomy" id="914327"/>
    <lineage>
        <taxon>Bacteria</taxon>
        <taxon>Bacillati</taxon>
        <taxon>Bacillota</taxon>
        <taxon>Bacilli</taxon>
        <taxon>Bacillales</taxon>
        <taxon>Caryophanaceae</taxon>
        <taxon>Metalysinibacillus</taxon>
    </lineage>
</organism>
<evidence type="ECO:0000313" key="1">
    <source>
        <dbReference type="EMBL" id="HJH11408.1"/>
    </source>
</evidence>
<reference evidence="1" key="2">
    <citation type="submission" date="2021-09" db="EMBL/GenBank/DDBJ databases">
        <authorList>
            <person name="Gilroy R."/>
        </authorList>
    </citation>
    <scope>NUCLEOTIDE SEQUENCE</scope>
    <source>
        <strain evidence="1">CHK160-4876</strain>
    </source>
</reference>
<proteinExistence type="predicted"/>
<gene>
    <name evidence="1" type="ORF">K8V30_06965</name>
</gene>
<accession>A0A921NCZ8</accession>
<dbReference type="AlphaFoldDB" id="A0A921NCZ8"/>